<sequence>MAGLQYYFFPTDFFYPRPPSAAKETVSSTVQRIQPQKRDAEDRDMEQRKAMMVRYKLDQSNLPQLSASTAIVPSPCIIKSEIDSQETESTLTNHLLIFESLIFMAGLQYNFFPTDFFYPRPQTVKVDAAAATTQKSAALPLQIQEREVMITGDLKPKHHPASLVLHNNKHGSKIGTPMNKRAA</sequence>
<name>A0A8X7ZLH6_POPTO</name>
<feature type="region of interest" description="Disordered" evidence="1">
    <location>
        <begin position="161"/>
        <end position="183"/>
    </location>
</feature>
<evidence type="ECO:0000313" key="3">
    <source>
        <dbReference type="Proteomes" id="UP000886885"/>
    </source>
</evidence>
<proteinExistence type="predicted"/>
<gene>
    <name evidence="2" type="ORF">POTOM_022568</name>
</gene>
<accession>A0A8X7ZLH6</accession>
<dbReference type="OrthoDB" id="841242at2759"/>
<dbReference type="PANTHER" id="PTHR38223">
    <property type="match status" value="1"/>
</dbReference>
<keyword evidence="3" id="KW-1185">Reference proteome</keyword>
<evidence type="ECO:0000256" key="1">
    <source>
        <dbReference type="SAM" id="MobiDB-lite"/>
    </source>
</evidence>
<dbReference type="Proteomes" id="UP000886885">
    <property type="component" value="Chromosome 6A"/>
</dbReference>
<organism evidence="2 3">
    <name type="scientific">Populus tomentosa</name>
    <name type="common">Chinese white poplar</name>
    <dbReference type="NCBI Taxonomy" id="118781"/>
    <lineage>
        <taxon>Eukaryota</taxon>
        <taxon>Viridiplantae</taxon>
        <taxon>Streptophyta</taxon>
        <taxon>Embryophyta</taxon>
        <taxon>Tracheophyta</taxon>
        <taxon>Spermatophyta</taxon>
        <taxon>Magnoliopsida</taxon>
        <taxon>eudicotyledons</taxon>
        <taxon>Gunneridae</taxon>
        <taxon>Pentapetalae</taxon>
        <taxon>rosids</taxon>
        <taxon>fabids</taxon>
        <taxon>Malpighiales</taxon>
        <taxon>Salicaceae</taxon>
        <taxon>Saliceae</taxon>
        <taxon>Populus</taxon>
    </lineage>
</organism>
<evidence type="ECO:0000313" key="2">
    <source>
        <dbReference type="EMBL" id="KAG6771221.1"/>
    </source>
</evidence>
<reference evidence="2" key="1">
    <citation type="journal article" date="2020" name="bioRxiv">
        <title>Hybrid origin of Populus tomentosa Carr. identified through genome sequencing and phylogenomic analysis.</title>
        <authorList>
            <person name="An X."/>
            <person name="Gao K."/>
            <person name="Chen Z."/>
            <person name="Li J."/>
            <person name="Yang X."/>
            <person name="Yang X."/>
            <person name="Zhou J."/>
            <person name="Guo T."/>
            <person name="Zhao T."/>
            <person name="Huang S."/>
            <person name="Miao D."/>
            <person name="Khan W.U."/>
            <person name="Rao P."/>
            <person name="Ye M."/>
            <person name="Lei B."/>
            <person name="Liao W."/>
            <person name="Wang J."/>
            <person name="Ji L."/>
            <person name="Li Y."/>
            <person name="Guo B."/>
            <person name="Mustafa N.S."/>
            <person name="Li S."/>
            <person name="Yun Q."/>
            <person name="Keller S.R."/>
            <person name="Mao J."/>
            <person name="Zhang R."/>
            <person name="Strauss S.H."/>
        </authorList>
    </citation>
    <scope>NUCLEOTIDE SEQUENCE</scope>
    <source>
        <strain evidence="2">GM15</strain>
        <tissue evidence="2">Leaf</tissue>
    </source>
</reference>
<dbReference type="PANTHER" id="PTHR38223:SF1">
    <property type="match status" value="1"/>
</dbReference>
<dbReference type="EMBL" id="JAAWWB010000011">
    <property type="protein sequence ID" value="KAG6771221.1"/>
    <property type="molecule type" value="Genomic_DNA"/>
</dbReference>
<dbReference type="AlphaFoldDB" id="A0A8X7ZLH6"/>
<comment type="caution">
    <text evidence="2">The sequence shown here is derived from an EMBL/GenBank/DDBJ whole genome shotgun (WGS) entry which is preliminary data.</text>
</comment>
<protein>
    <submittedName>
        <fullName evidence="2">Uncharacterized protein</fullName>
    </submittedName>
</protein>